<evidence type="ECO:0000256" key="1">
    <source>
        <dbReference type="SAM" id="SignalP"/>
    </source>
</evidence>
<accession>A0ABR6HQ24</accession>
<dbReference type="PANTHER" id="PTHR37953:SF1">
    <property type="entry name" value="UPF0127 PROTEIN MJ1496"/>
    <property type="match status" value="1"/>
</dbReference>
<dbReference type="Proteomes" id="UP000576152">
    <property type="component" value="Unassembled WGS sequence"/>
</dbReference>
<dbReference type="InterPro" id="IPR038695">
    <property type="entry name" value="Saro_0823-like_sf"/>
</dbReference>
<reference evidence="2 3" key="1">
    <citation type="submission" date="2020-08" db="EMBL/GenBank/DDBJ databases">
        <title>Genomic Encyclopedia of Type Strains, Phase III (KMG-III): the genomes of soil and plant-associated and newly described type strains.</title>
        <authorList>
            <person name="Whitman W."/>
        </authorList>
    </citation>
    <scope>NUCLEOTIDE SEQUENCE [LARGE SCALE GENOMIC DNA]</scope>
    <source>
        <strain evidence="2 3">CECT 8572</strain>
    </source>
</reference>
<keyword evidence="1" id="KW-0732">Signal</keyword>
<proteinExistence type="predicted"/>
<evidence type="ECO:0008006" key="4">
    <source>
        <dbReference type="Google" id="ProtNLM"/>
    </source>
</evidence>
<organism evidence="2 3">
    <name type="scientific">Limimaricola variabilis</name>
    <dbReference type="NCBI Taxonomy" id="1492771"/>
    <lineage>
        <taxon>Bacteria</taxon>
        <taxon>Pseudomonadati</taxon>
        <taxon>Pseudomonadota</taxon>
        <taxon>Alphaproteobacteria</taxon>
        <taxon>Rhodobacterales</taxon>
        <taxon>Paracoccaceae</taxon>
        <taxon>Limimaricola</taxon>
    </lineage>
</organism>
<feature type="chain" id="PRO_5047328111" description="DUF192 domain-containing protein" evidence="1">
    <location>
        <begin position="19"/>
        <end position="159"/>
    </location>
</feature>
<protein>
    <recommendedName>
        <fullName evidence="4">DUF192 domain-containing protein</fullName>
    </recommendedName>
</protein>
<keyword evidence="3" id="KW-1185">Reference proteome</keyword>
<dbReference type="PANTHER" id="PTHR37953">
    <property type="entry name" value="UPF0127 PROTEIN MJ1496"/>
    <property type="match status" value="1"/>
</dbReference>
<comment type="caution">
    <text evidence="2">The sequence shown here is derived from an EMBL/GenBank/DDBJ whole genome shotgun (WGS) entry which is preliminary data.</text>
</comment>
<name>A0ABR6HQ24_9RHOB</name>
<dbReference type="Pfam" id="PF02643">
    <property type="entry name" value="DUF192"/>
    <property type="match status" value="1"/>
</dbReference>
<dbReference type="EMBL" id="JACIBX010000007">
    <property type="protein sequence ID" value="MBB3712587.1"/>
    <property type="molecule type" value="Genomic_DNA"/>
</dbReference>
<gene>
    <name evidence="2" type="ORF">FHS00_002175</name>
</gene>
<sequence length="159" mass="16671">MRLAALALGIALAPGMVAAGSAACAPDRLTVRGDWGQASFKVAVADEAAERAQGLMNVPEMPRMAGMLFVYETPQPVSFWMRNTLIPLDMIFAEADGTIASIHARATPLDETPIPGGDDIQYVLEINGGMAARLGIAPGDTLRHPDIGSEEVPAADPCD</sequence>
<dbReference type="PROSITE" id="PS51257">
    <property type="entry name" value="PROKAR_LIPOPROTEIN"/>
    <property type="match status" value="1"/>
</dbReference>
<evidence type="ECO:0000313" key="2">
    <source>
        <dbReference type="EMBL" id="MBB3712587.1"/>
    </source>
</evidence>
<dbReference type="InterPro" id="IPR003795">
    <property type="entry name" value="DUF192"/>
</dbReference>
<feature type="signal peptide" evidence="1">
    <location>
        <begin position="1"/>
        <end position="18"/>
    </location>
</feature>
<dbReference type="Gene3D" id="2.60.120.1140">
    <property type="entry name" value="Protein of unknown function DUF192"/>
    <property type="match status" value="1"/>
</dbReference>
<evidence type="ECO:0000313" key="3">
    <source>
        <dbReference type="Proteomes" id="UP000576152"/>
    </source>
</evidence>